<evidence type="ECO:0000259" key="1">
    <source>
        <dbReference type="PROSITE" id="PS50994"/>
    </source>
</evidence>
<dbReference type="InterPro" id="IPR036397">
    <property type="entry name" value="RNaseH_sf"/>
</dbReference>
<organism evidence="2 3">
    <name type="scientific">Bathymodiolus azoricus thioautotrophic gill symbiont</name>
    <dbReference type="NCBI Taxonomy" id="235205"/>
    <lineage>
        <taxon>Bacteria</taxon>
        <taxon>Pseudomonadati</taxon>
        <taxon>Pseudomonadota</taxon>
        <taxon>Gammaproteobacteria</taxon>
        <taxon>sulfur-oxidizing symbionts</taxon>
    </lineage>
</organism>
<dbReference type="PROSITE" id="PS50994">
    <property type="entry name" value="INTEGRASE"/>
    <property type="match status" value="1"/>
</dbReference>
<dbReference type="SUPFAM" id="SSF53098">
    <property type="entry name" value="Ribonuclease H-like"/>
    <property type="match status" value="1"/>
</dbReference>
<dbReference type="Gene3D" id="3.30.420.10">
    <property type="entry name" value="Ribonuclease H-like superfamily/Ribonuclease H"/>
    <property type="match status" value="1"/>
</dbReference>
<dbReference type="AlphaFoldDB" id="A0A1H6KTT4"/>
<sequence length="327" mass="38249">MPQGYHTNATTNLHSREIIQQSSLSNTELAERFRINEKTVSKWKNRDHLEDKSSRPHTIKRSLTDIEREVIRVVRTLTWIELDDLVDSVQASIPKANRSNVYRTLRDFGVNRVPEEKKEQAKKFKEYEPGYLHIDVTYLPKLEGIKYYLYVAIDRATRLMFFKVYTNKTADNAVTFLDCCKSYFPFYISHVLTDNGAEFTDRFTRKKNKPSGNHLFDIACINGHIDHRLTAPATPKTNGMVERVNGTIKNATIKVLTYKDETELKADLDKFLVYYNLNRRHGSLKRELKVRTPFEAVECWYRMNPELFIKSPDMFRAGLLKNHGTTW</sequence>
<reference evidence="3" key="1">
    <citation type="submission" date="2016-06" db="EMBL/GenBank/DDBJ databases">
        <authorList>
            <person name="Petersen J."/>
            <person name="Sayavedra L."/>
        </authorList>
    </citation>
    <scope>NUCLEOTIDE SEQUENCE [LARGE SCALE GENOMIC DNA]</scope>
    <source>
        <strain evidence="3">BazSymB</strain>
    </source>
</reference>
<protein>
    <submittedName>
        <fullName evidence="2">Integrase catalytic subunit</fullName>
    </submittedName>
</protein>
<dbReference type="InterPro" id="IPR001584">
    <property type="entry name" value="Integrase_cat-core"/>
</dbReference>
<dbReference type="PANTHER" id="PTHR35004:SF7">
    <property type="entry name" value="INTEGRASE PROTEIN"/>
    <property type="match status" value="1"/>
</dbReference>
<dbReference type="PANTHER" id="PTHR35004">
    <property type="entry name" value="TRANSPOSASE RV3428C-RELATED"/>
    <property type="match status" value="1"/>
</dbReference>
<dbReference type="Pfam" id="PF00665">
    <property type="entry name" value="rve"/>
    <property type="match status" value="1"/>
</dbReference>
<dbReference type="InterPro" id="IPR012337">
    <property type="entry name" value="RNaseH-like_sf"/>
</dbReference>
<dbReference type="EMBL" id="CVUD02000142">
    <property type="protein sequence ID" value="SEH79287.1"/>
    <property type="molecule type" value="Genomic_DNA"/>
</dbReference>
<dbReference type="Pfam" id="PF13683">
    <property type="entry name" value="rve_3"/>
    <property type="match status" value="1"/>
</dbReference>
<dbReference type="GO" id="GO:0015074">
    <property type="term" value="P:DNA integration"/>
    <property type="evidence" value="ECO:0007669"/>
    <property type="project" value="InterPro"/>
</dbReference>
<proteinExistence type="predicted"/>
<evidence type="ECO:0000313" key="2">
    <source>
        <dbReference type="EMBL" id="SEH79287.1"/>
    </source>
</evidence>
<name>A0A1H6KTT4_9GAMM</name>
<feature type="domain" description="Integrase catalytic" evidence="1">
    <location>
        <begin position="125"/>
        <end position="301"/>
    </location>
</feature>
<accession>A0A1H6KTT4</accession>
<gene>
    <name evidence="2" type="ORF">BAZSYMB_GCONTIG00671_1</name>
</gene>
<dbReference type="GO" id="GO:0003676">
    <property type="term" value="F:nucleic acid binding"/>
    <property type="evidence" value="ECO:0007669"/>
    <property type="project" value="InterPro"/>
</dbReference>
<evidence type="ECO:0000313" key="3">
    <source>
        <dbReference type="Proteomes" id="UP000198559"/>
    </source>
</evidence>
<dbReference type="Proteomes" id="UP000198559">
    <property type="component" value="Unassembled WGS sequence"/>
</dbReference>